<evidence type="ECO:0000313" key="5">
    <source>
        <dbReference type="Proteomes" id="UP000306378"/>
    </source>
</evidence>
<feature type="compositionally biased region" description="Basic and acidic residues" evidence="1">
    <location>
        <begin position="276"/>
        <end position="286"/>
    </location>
</feature>
<dbReference type="Pfam" id="PF17765">
    <property type="entry name" value="MLTR_LBD"/>
    <property type="match status" value="1"/>
</dbReference>
<feature type="region of interest" description="Disordered" evidence="1">
    <location>
        <begin position="1"/>
        <end position="29"/>
    </location>
</feature>
<reference evidence="5 6" key="1">
    <citation type="submission" date="2019-05" db="EMBL/GenBank/DDBJ databases">
        <title>Genomes sequences of two Nocardia cyriacigeorgica environmental isolates, type strains Nocardia asteroides ATCC 19247 and Nocardia cyriacigeorgica DSM 44484.</title>
        <authorList>
            <person name="Vautrin F."/>
            <person name="Bergeron E."/>
            <person name="Dubost A."/>
            <person name="Abrouk D."/>
            <person name="Rodriguez Nava V."/>
            <person name="Pujic P."/>
        </authorList>
    </citation>
    <scope>NUCLEOTIDE SEQUENCE [LARGE SCALE GENOMIC DNA]</scope>
    <source>
        <strain evidence="4 6">EML 1456</strain>
        <strain evidence="3 5">EML 446</strain>
    </source>
</reference>
<dbReference type="Proteomes" id="UP000306378">
    <property type="component" value="Unassembled WGS sequence"/>
</dbReference>
<dbReference type="SUPFAM" id="SSF47413">
    <property type="entry name" value="lambda repressor-like DNA-binding domains"/>
    <property type="match status" value="1"/>
</dbReference>
<evidence type="ECO:0000259" key="2">
    <source>
        <dbReference type="PROSITE" id="PS50943"/>
    </source>
</evidence>
<dbReference type="SMART" id="SM00530">
    <property type="entry name" value="HTH_XRE"/>
    <property type="match status" value="1"/>
</dbReference>
<dbReference type="GO" id="GO:0003677">
    <property type="term" value="F:DNA binding"/>
    <property type="evidence" value="ECO:0007669"/>
    <property type="project" value="InterPro"/>
</dbReference>
<comment type="caution">
    <text evidence="3">The sequence shown here is derived from an EMBL/GenBank/DDBJ whole genome shotgun (WGS) entry which is preliminary data.</text>
</comment>
<name>A0A5R8ND76_9NOCA</name>
<proteinExistence type="predicted"/>
<dbReference type="InterPro" id="IPR041413">
    <property type="entry name" value="MLTR_LBD"/>
</dbReference>
<dbReference type="AlphaFoldDB" id="A0A5R8ND76"/>
<dbReference type="InterPro" id="IPR010982">
    <property type="entry name" value="Lambda_DNA-bd_dom_sf"/>
</dbReference>
<protein>
    <submittedName>
        <fullName evidence="3">Helix-turn-helix transcriptional regulator</fullName>
    </submittedName>
</protein>
<dbReference type="Gene3D" id="1.10.260.40">
    <property type="entry name" value="lambda repressor-like DNA-binding domains"/>
    <property type="match status" value="1"/>
</dbReference>
<organism evidence="3 5">
    <name type="scientific">Nocardia cyriacigeorgica</name>
    <dbReference type="NCBI Taxonomy" id="135487"/>
    <lineage>
        <taxon>Bacteria</taxon>
        <taxon>Bacillati</taxon>
        <taxon>Actinomycetota</taxon>
        <taxon>Actinomycetes</taxon>
        <taxon>Mycobacteriales</taxon>
        <taxon>Nocardiaceae</taxon>
        <taxon>Nocardia</taxon>
    </lineage>
</organism>
<dbReference type="CDD" id="cd00093">
    <property type="entry name" value="HTH_XRE"/>
    <property type="match status" value="1"/>
</dbReference>
<feature type="region of interest" description="Disordered" evidence="1">
    <location>
        <begin position="269"/>
        <end position="304"/>
    </location>
</feature>
<accession>A0A5R8ND76</accession>
<dbReference type="PANTHER" id="PTHR35010">
    <property type="entry name" value="BLL4672 PROTEIN-RELATED"/>
    <property type="match status" value="1"/>
</dbReference>
<evidence type="ECO:0000313" key="4">
    <source>
        <dbReference type="EMBL" id="TLG10267.1"/>
    </source>
</evidence>
<evidence type="ECO:0000313" key="6">
    <source>
        <dbReference type="Proteomes" id="UP000308349"/>
    </source>
</evidence>
<evidence type="ECO:0000313" key="3">
    <source>
        <dbReference type="EMBL" id="TLF73642.1"/>
    </source>
</evidence>
<dbReference type="Pfam" id="PF13560">
    <property type="entry name" value="HTH_31"/>
    <property type="match status" value="1"/>
</dbReference>
<dbReference type="OrthoDB" id="4566956at2"/>
<dbReference type="EMBL" id="VBUU01000012">
    <property type="protein sequence ID" value="TLG10267.1"/>
    <property type="molecule type" value="Genomic_DNA"/>
</dbReference>
<gene>
    <name evidence="3" type="ORF">FEK34_26505</name>
    <name evidence="4" type="ORF">FEK35_13775</name>
</gene>
<dbReference type="Gene3D" id="3.30.450.180">
    <property type="match status" value="1"/>
</dbReference>
<dbReference type="EMBL" id="VBUT01000012">
    <property type="protein sequence ID" value="TLF73642.1"/>
    <property type="molecule type" value="Genomic_DNA"/>
</dbReference>
<sequence>MEDLRKGGLPAMSRNPARRPRPTVHERPHIPTLGTACLQIRTALGISRATAYLRHGVSTTYLADIENGRVMPSLEVLEQLIAGYRCDPHQARYLRELRVPAVDLDPPDKLRQLVAGDTALMAQLDSLTDRCILAAYVDPLWNILACNDGFRAALPGIEATDCIPTWLFTPAAREVLVEWEAETARAIATTKPVLARYRDSIQVRDIMRRLAPNKDFQRFWTPNVEIIYGRPVTDLLHIRDPNTDEVTSLHLVIAEQGQPYNIQLLIATPQPYSGPPDHKTILDTPRRHAGNGTEQPSPSHDRGR</sequence>
<dbReference type="Proteomes" id="UP000308349">
    <property type="component" value="Unassembled WGS sequence"/>
</dbReference>
<feature type="domain" description="HTH cro/C1-type" evidence="2">
    <location>
        <begin position="56"/>
        <end position="91"/>
    </location>
</feature>
<dbReference type="PROSITE" id="PS50943">
    <property type="entry name" value="HTH_CROC1"/>
    <property type="match status" value="1"/>
</dbReference>
<dbReference type="InterPro" id="IPR001387">
    <property type="entry name" value="Cro/C1-type_HTH"/>
</dbReference>
<dbReference type="PANTHER" id="PTHR35010:SF2">
    <property type="entry name" value="BLL4672 PROTEIN"/>
    <property type="match status" value="1"/>
</dbReference>
<evidence type="ECO:0000256" key="1">
    <source>
        <dbReference type="SAM" id="MobiDB-lite"/>
    </source>
</evidence>